<keyword evidence="13 15" id="KW-0030">Aminoacyl-tRNA synthetase</keyword>
<dbReference type="PROSITE" id="PS51483">
    <property type="entry name" value="B5"/>
    <property type="match status" value="1"/>
</dbReference>
<name>A0A1G5SH84_9PROT</name>
<keyword evidence="12 15" id="KW-0648">Protein biosynthesis</keyword>
<dbReference type="Proteomes" id="UP000198729">
    <property type="component" value="Unassembled WGS sequence"/>
</dbReference>
<dbReference type="Gene3D" id="3.30.56.10">
    <property type="match status" value="2"/>
</dbReference>
<dbReference type="InterPro" id="IPR009061">
    <property type="entry name" value="DNA-bd_dom_put_sf"/>
</dbReference>
<feature type="binding site" evidence="15">
    <location>
        <position position="461"/>
    </location>
    <ligand>
        <name>Mg(2+)</name>
        <dbReference type="ChEBI" id="CHEBI:18420"/>
        <note>shared with alpha subunit</note>
    </ligand>
</feature>
<dbReference type="InterPro" id="IPR033714">
    <property type="entry name" value="tRNA_bind_bactPheRS"/>
</dbReference>
<keyword evidence="7 15" id="KW-0479">Metal-binding</keyword>
<comment type="similarity">
    <text evidence="2 15">Belongs to the phenylalanyl-tRNA synthetase beta subunit family. Type 1 subfamily.</text>
</comment>
<evidence type="ECO:0000256" key="15">
    <source>
        <dbReference type="HAMAP-Rule" id="MF_00283"/>
    </source>
</evidence>
<comment type="subunit">
    <text evidence="3 15">Tetramer of two alpha and two beta subunits.</text>
</comment>
<dbReference type="Gene3D" id="2.40.50.140">
    <property type="entry name" value="Nucleic acid-binding proteins"/>
    <property type="match status" value="1"/>
</dbReference>
<dbReference type="Pfam" id="PF03484">
    <property type="entry name" value="B5"/>
    <property type="match status" value="1"/>
</dbReference>
<evidence type="ECO:0000313" key="21">
    <source>
        <dbReference type="Proteomes" id="UP000198729"/>
    </source>
</evidence>
<dbReference type="SUPFAM" id="SSF55681">
    <property type="entry name" value="Class II aaRS and biotin synthetases"/>
    <property type="match status" value="1"/>
</dbReference>
<dbReference type="InterPro" id="IPR005146">
    <property type="entry name" value="B3/B4_tRNA-bd"/>
</dbReference>
<proteinExistence type="inferred from homology"/>
<dbReference type="PROSITE" id="PS51447">
    <property type="entry name" value="FDX_ACB"/>
    <property type="match status" value="1"/>
</dbReference>
<evidence type="ECO:0000256" key="11">
    <source>
        <dbReference type="ARBA" id="ARBA00022884"/>
    </source>
</evidence>
<dbReference type="InterPro" id="IPR041616">
    <property type="entry name" value="PheRS_beta_core"/>
</dbReference>
<evidence type="ECO:0000259" key="18">
    <source>
        <dbReference type="PROSITE" id="PS51447"/>
    </source>
</evidence>
<dbReference type="InterPro" id="IPR020825">
    <property type="entry name" value="Phe-tRNA_synthase-like_B3/B4"/>
</dbReference>
<dbReference type="HAMAP" id="MF_00283">
    <property type="entry name" value="Phe_tRNA_synth_beta1"/>
    <property type="match status" value="1"/>
</dbReference>
<dbReference type="InterPro" id="IPR045060">
    <property type="entry name" value="Phe-tRNA-ligase_IIc_bsu"/>
</dbReference>
<dbReference type="InterPro" id="IPR036690">
    <property type="entry name" value="Fdx_antiC-bd_sf"/>
</dbReference>
<dbReference type="GO" id="GO:0004826">
    <property type="term" value="F:phenylalanine-tRNA ligase activity"/>
    <property type="evidence" value="ECO:0007669"/>
    <property type="project" value="UniProtKB-UniRule"/>
</dbReference>
<dbReference type="FunFam" id="2.40.50.140:FF:000045">
    <property type="entry name" value="Phenylalanine--tRNA ligase beta subunit"/>
    <property type="match status" value="1"/>
</dbReference>
<comment type="subcellular location">
    <subcellularLocation>
        <location evidence="1 15">Cytoplasm</location>
    </subcellularLocation>
</comment>
<dbReference type="GO" id="GO:0006432">
    <property type="term" value="P:phenylalanyl-tRNA aminoacylation"/>
    <property type="evidence" value="ECO:0007669"/>
    <property type="project" value="UniProtKB-UniRule"/>
</dbReference>
<sequence>MRFSENWLRTFVDPSCSSDELAHTLTMAGLEVESVVPVAPNFQQVVVAEVMRVQKHPNADRLNVCEVNVGEHASEFLWIVCGANNVRPGMKTVCALIGAQLPGLTIRRGSIRGVESLGMLCSFAELGLSDGAAEGIIDLPCEAPVGRNFRQYYALDDRVFTLKLTPNRADCLGMYGIAREVAAITASPLTLMPLSPAQSQISDTLPVQIEAPDACPLYCGRVITGIASDRQIPSWMEQRLQRSGLRKVNAVVDIVNYVLLETGQPMHAFDLDKISRIDQQAISVRYAKTGEHLQLLNGTDLQLDSNMLIIADHKQPLALAGIMGGSESGVNQLQTKAIFLESAFFSPAAISGKSFGLGFTSDAAHRFERGVDFSLTRAAIERATTLVLEVCGGEAGPVNEVRHDAFLPQRCSVCVRLKRINRVLGMQLGMNDVAEYFGRLGFDFSVEGDSFSITPPAFRFDLAIEEDFIEEIARIHGYDRIPASVPKASLEMLPEPETQSVSIKRLCQILAARDYQEVINYAFVEEGWEVDFAGSHESVRLKNPIASHMSVMRSSLLGGLVSNLQFNFNRKQNRVRIFEIGRCFVVNSSEEREVENIAGLCFGSALPEQWAVKSREIDFFDVKADIESLFAPNKVLFEPGIHPAMHPGKSARILVGEKFAGWLGELHPRLSAKYHLPSAVVLFEIRTASTVTHTLPIMRALSKFPPVRRDIAFEVDTQVTLQTMLDAILTCKADIVVEVALFDLYSGEKLMPGKKSLAFRLLLQDIDKTLTDQEIDRAVNDLIGMLAHQFGAVLRS</sequence>
<reference evidence="20 21" key="1">
    <citation type="submission" date="2016-10" db="EMBL/GenBank/DDBJ databases">
        <authorList>
            <person name="de Groot N.N."/>
        </authorList>
    </citation>
    <scope>NUCLEOTIDE SEQUENCE [LARGE SCALE GENOMIC DNA]</scope>
    <source>
        <strain evidence="20">1</strain>
    </source>
</reference>
<dbReference type="InterPro" id="IPR004532">
    <property type="entry name" value="Phe-tRNA-ligase_IIc_bsu_bact"/>
</dbReference>
<dbReference type="OrthoDB" id="9805455at2"/>
<dbReference type="Pfam" id="PF03483">
    <property type="entry name" value="B3_4"/>
    <property type="match status" value="1"/>
</dbReference>
<feature type="domain" description="FDX-ACB" evidence="18">
    <location>
        <begin position="702"/>
        <end position="795"/>
    </location>
</feature>
<evidence type="ECO:0000256" key="4">
    <source>
        <dbReference type="ARBA" id="ARBA00022490"/>
    </source>
</evidence>
<dbReference type="NCBIfam" id="NF045760">
    <property type="entry name" value="YtpR"/>
    <property type="match status" value="1"/>
</dbReference>
<dbReference type="FunFam" id="3.30.930.10:FF:000022">
    <property type="entry name" value="Phenylalanine--tRNA ligase beta subunit"/>
    <property type="match status" value="1"/>
</dbReference>
<dbReference type="SMART" id="SM00873">
    <property type="entry name" value="B3_4"/>
    <property type="match status" value="1"/>
</dbReference>
<evidence type="ECO:0000256" key="16">
    <source>
        <dbReference type="PROSITE-ProRule" id="PRU00209"/>
    </source>
</evidence>
<evidence type="ECO:0000256" key="1">
    <source>
        <dbReference type="ARBA" id="ARBA00004496"/>
    </source>
</evidence>
<keyword evidence="8 15" id="KW-0547">Nucleotide-binding</keyword>
<dbReference type="Gene3D" id="3.30.930.10">
    <property type="entry name" value="Bira Bifunctional Protein, Domain 2"/>
    <property type="match status" value="1"/>
</dbReference>
<feature type="binding site" evidence="15">
    <location>
        <position position="467"/>
    </location>
    <ligand>
        <name>Mg(2+)</name>
        <dbReference type="ChEBI" id="CHEBI:18420"/>
        <note>shared with alpha subunit</note>
    </ligand>
</feature>
<evidence type="ECO:0000256" key="9">
    <source>
        <dbReference type="ARBA" id="ARBA00022840"/>
    </source>
</evidence>
<dbReference type="SUPFAM" id="SSF56037">
    <property type="entry name" value="PheT/TilS domain"/>
    <property type="match status" value="1"/>
</dbReference>
<dbReference type="SMART" id="SM00896">
    <property type="entry name" value="FDX-ACB"/>
    <property type="match status" value="1"/>
</dbReference>
<evidence type="ECO:0000256" key="14">
    <source>
        <dbReference type="ARBA" id="ARBA00049255"/>
    </source>
</evidence>
<dbReference type="SUPFAM" id="SSF46955">
    <property type="entry name" value="Putative DNA-binding domain"/>
    <property type="match status" value="1"/>
</dbReference>
<gene>
    <name evidence="15 20" type="primary">pheT</name>
    <name evidence="20" type="ORF">NSMM_560017</name>
</gene>
<dbReference type="InterPro" id="IPR012340">
    <property type="entry name" value="NA-bd_OB-fold"/>
</dbReference>
<dbReference type="NCBIfam" id="TIGR00472">
    <property type="entry name" value="pheT_bact"/>
    <property type="match status" value="1"/>
</dbReference>
<dbReference type="STRING" id="51642.NSMM_560017"/>
<evidence type="ECO:0000256" key="6">
    <source>
        <dbReference type="ARBA" id="ARBA00022598"/>
    </source>
</evidence>
<dbReference type="PROSITE" id="PS50886">
    <property type="entry name" value="TRBD"/>
    <property type="match status" value="1"/>
</dbReference>
<feature type="domain" description="B5" evidence="19">
    <location>
        <begin position="408"/>
        <end position="483"/>
    </location>
</feature>
<feature type="binding site" evidence="15">
    <location>
        <position position="471"/>
    </location>
    <ligand>
        <name>Mg(2+)</name>
        <dbReference type="ChEBI" id="CHEBI:18420"/>
        <note>shared with alpha subunit</note>
    </ligand>
</feature>
<keyword evidence="4 15" id="KW-0963">Cytoplasm</keyword>
<evidence type="ECO:0000256" key="3">
    <source>
        <dbReference type="ARBA" id="ARBA00011209"/>
    </source>
</evidence>
<dbReference type="PANTHER" id="PTHR10947:SF0">
    <property type="entry name" value="PHENYLALANINE--TRNA LIGASE BETA SUBUNIT"/>
    <property type="match status" value="1"/>
</dbReference>
<dbReference type="Gene3D" id="3.30.70.380">
    <property type="entry name" value="Ferrodoxin-fold anticodon-binding domain"/>
    <property type="match status" value="1"/>
</dbReference>
<dbReference type="GO" id="GO:0005524">
    <property type="term" value="F:ATP binding"/>
    <property type="evidence" value="ECO:0007669"/>
    <property type="project" value="UniProtKB-UniRule"/>
</dbReference>
<dbReference type="Gene3D" id="3.50.40.10">
    <property type="entry name" value="Phenylalanyl-trna Synthetase, Chain B, domain 3"/>
    <property type="match status" value="1"/>
</dbReference>
<accession>A0A1G5SH84</accession>
<dbReference type="PANTHER" id="PTHR10947">
    <property type="entry name" value="PHENYLALANYL-TRNA SYNTHETASE BETA CHAIN AND LEUCINE-RICH REPEAT-CONTAINING PROTEIN 47"/>
    <property type="match status" value="1"/>
</dbReference>
<keyword evidence="21" id="KW-1185">Reference proteome</keyword>
<evidence type="ECO:0000256" key="8">
    <source>
        <dbReference type="ARBA" id="ARBA00022741"/>
    </source>
</evidence>
<evidence type="ECO:0000256" key="7">
    <source>
        <dbReference type="ARBA" id="ARBA00022723"/>
    </source>
</evidence>
<dbReference type="GO" id="GO:0000049">
    <property type="term" value="F:tRNA binding"/>
    <property type="evidence" value="ECO:0007669"/>
    <property type="project" value="UniProtKB-UniRule"/>
</dbReference>
<keyword evidence="9 15" id="KW-0067">ATP-binding</keyword>
<dbReference type="InterPro" id="IPR005147">
    <property type="entry name" value="tRNA_synthase_B5-dom"/>
</dbReference>
<dbReference type="FunFam" id="3.30.70.380:FF:000001">
    <property type="entry name" value="Phenylalanine--tRNA ligase beta subunit"/>
    <property type="match status" value="1"/>
</dbReference>
<evidence type="ECO:0000259" key="17">
    <source>
        <dbReference type="PROSITE" id="PS50886"/>
    </source>
</evidence>
<evidence type="ECO:0000259" key="19">
    <source>
        <dbReference type="PROSITE" id="PS51483"/>
    </source>
</evidence>
<dbReference type="Pfam" id="PF03147">
    <property type="entry name" value="FDX-ACB"/>
    <property type="match status" value="1"/>
</dbReference>
<dbReference type="AlphaFoldDB" id="A0A1G5SH84"/>
<dbReference type="CDD" id="cd02796">
    <property type="entry name" value="tRNA_bind_bactPheRS"/>
    <property type="match status" value="1"/>
</dbReference>
<comment type="catalytic activity">
    <reaction evidence="14 15">
        <text>tRNA(Phe) + L-phenylalanine + ATP = L-phenylalanyl-tRNA(Phe) + AMP + diphosphate + H(+)</text>
        <dbReference type="Rhea" id="RHEA:19413"/>
        <dbReference type="Rhea" id="RHEA-COMP:9668"/>
        <dbReference type="Rhea" id="RHEA-COMP:9699"/>
        <dbReference type="ChEBI" id="CHEBI:15378"/>
        <dbReference type="ChEBI" id="CHEBI:30616"/>
        <dbReference type="ChEBI" id="CHEBI:33019"/>
        <dbReference type="ChEBI" id="CHEBI:58095"/>
        <dbReference type="ChEBI" id="CHEBI:78442"/>
        <dbReference type="ChEBI" id="CHEBI:78531"/>
        <dbReference type="ChEBI" id="CHEBI:456215"/>
        <dbReference type="EC" id="6.1.1.20"/>
    </reaction>
</comment>
<dbReference type="EC" id="6.1.1.20" evidence="15"/>
<protein>
    <recommendedName>
        <fullName evidence="15">Phenylalanine--tRNA ligase beta subunit</fullName>
        <ecNumber evidence="15">6.1.1.20</ecNumber>
    </recommendedName>
    <alternativeName>
        <fullName evidence="15">Phenylalanyl-tRNA synthetase beta subunit</fullName>
        <shortName evidence="15">PheRS</shortName>
    </alternativeName>
</protein>
<evidence type="ECO:0000256" key="5">
    <source>
        <dbReference type="ARBA" id="ARBA00022555"/>
    </source>
</evidence>
<dbReference type="GO" id="GO:0000287">
    <property type="term" value="F:magnesium ion binding"/>
    <property type="evidence" value="ECO:0007669"/>
    <property type="project" value="UniProtKB-UniRule"/>
</dbReference>
<feature type="domain" description="TRNA-binding" evidence="17">
    <location>
        <begin position="39"/>
        <end position="150"/>
    </location>
</feature>
<dbReference type="Pfam" id="PF17759">
    <property type="entry name" value="tRNA_synthFbeta"/>
    <property type="match status" value="1"/>
</dbReference>
<keyword evidence="11 16" id="KW-0694">RNA-binding</keyword>
<dbReference type="Pfam" id="PF01588">
    <property type="entry name" value="tRNA_bind"/>
    <property type="match status" value="1"/>
</dbReference>
<dbReference type="SUPFAM" id="SSF54991">
    <property type="entry name" value="Anticodon-binding domain of PheRS"/>
    <property type="match status" value="1"/>
</dbReference>
<organism evidence="20 21">
    <name type="scientific">Nitrosomonas mobilis</name>
    <dbReference type="NCBI Taxonomy" id="51642"/>
    <lineage>
        <taxon>Bacteria</taxon>
        <taxon>Pseudomonadati</taxon>
        <taxon>Pseudomonadota</taxon>
        <taxon>Betaproteobacteria</taxon>
        <taxon>Nitrosomonadales</taxon>
        <taxon>Nitrosomonadaceae</taxon>
        <taxon>Nitrosomonas</taxon>
    </lineage>
</organism>
<dbReference type="InterPro" id="IPR005121">
    <property type="entry name" value="Fdx_antiC-bd"/>
</dbReference>
<evidence type="ECO:0000256" key="10">
    <source>
        <dbReference type="ARBA" id="ARBA00022842"/>
    </source>
</evidence>
<keyword evidence="10 15" id="KW-0460">Magnesium</keyword>
<dbReference type="InterPro" id="IPR045864">
    <property type="entry name" value="aa-tRNA-synth_II/BPL/LPL"/>
</dbReference>
<evidence type="ECO:0000256" key="2">
    <source>
        <dbReference type="ARBA" id="ARBA00008653"/>
    </source>
</evidence>
<dbReference type="RefSeq" id="WP_090287540.1">
    <property type="nucleotide sequence ID" value="NZ_FMWO01000065.1"/>
</dbReference>
<dbReference type="FunFam" id="3.30.56.10:FF:000002">
    <property type="entry name" value="Phenylalanine--tRNA ligase beta subunit"/>
    <property type="match status" value="1"/>
</dbReference>
<comment type="cofactor">
    <cofactor evidence="15">
        <name>Mg(2+)</name>
        <dbReference type="ChEBI" id="CHEBI:18420"/>
    </cofactor>
    <text evidence="15">Binds 2 magnesium ions per tetramer.</text>
</comment>
<keyword evidence="6 15" id="KW-0436">Ligase</keyword>
<evidence type="ECO:0000256" key="12">
    <source>
        <dbReference type="ARBA" id="ARBA00022917"/>
    </source>
</evidence>
<dbReference type="SUPFAM" id="SSF50249">
    <property type="entry name" value="Nucleic acid-binding proteins"/>
    <property type="match status" value="1"/>
</dbReference>
<dbReference type="SMART" id="SM00874">
    <property type="entry name" value="B5"/>
    <property type="match status" value="1"/>
</dbReference>
<feature type="binding site" evidence="15">
    <location>
        <position position="470"/>
    </location>
    <ligand>
        <name>Mg(2+)</name>
        <dbReference type="ChEBI" id="CHEBI:18420"/>
        <note>shared with alpha subunit</note>
    </ligand>
</feature>
<dbReference type="InterPro" id="IPR002547">
    <property type="entry name" value="tRNA-bd_dom"/>
</dbReference>
<dbReference type="CDD" id="cd00769">
    <property type="entry name" value="PheRS_beta_core"/>
    <property type="match status" value="1"/>
</dbReference>
<dbReference type="EMBL" id="FMWO01000065">
    <property type="protein sequence ID" value="SCZ86478.1"/>
    <property type="molecule type" value="Genomic_DNA"/>
</dbReference>
<dbReference type="GO" id="GO:0009328">
    <property type="term" value="C:phenylalanine-tRNA ligase complex"/>
    <property type="evidence" value="ECO:0007669"/>
    <property type="project" value="TreeGrafter"/>
</dbReference>
<evidence type="ECO:0000313" key="20">
    <source>
        <dbReference type="EMBL" id="SCZ86478.1"/>
    </source>
</evidence>
<evidence type="ECO:0000256" key="13">
    <source>
        <dbReference type="ARBA" id="ARBA00023146"/>
    </source>
</evidence>
<keyword evidence="5 16" id="KW-0820">tRNA-binding</keyword>